<feature type="transmembrane region" description="Helical" evidence="1">
    <location>
        <begin position="112"/>
        <end position="136"/>
    </location>
</feature>
<keyword evidence="1" id="KW-0812">Transmembrane</keyword>
<proteinExistence type="predicted"/>
<feature type="transmembrane region" description="Helical" evidence="1">
    <location>
        <begin position="156"/>
        <end position="177"/>
    </location>
</feature>
<keyword evidence="3" id="KW-1185">Reference proteome</keyword>
<feature type="transmembrane region" description="Helical" evidence="1">
    <location>
        <begin position="230"/>
        <end position="251"/>
    </location>
</feature>
<evidence type="ECO:0000256" key="1">
    <source>
        <dbReference type="SAM" id="Phobius"/>
    </source>
</evidence>
<reference evidence="3" key="1">
    <citation type="journal article" date="2019" name="Int. J. Syst. Evol. Microbiol.">
        <title>The Global Catalogue of Microorganisms (GCM) 10K type strain sequencing project: providing services to taxonomists for standard genome sequencing and annotation.</title>
        <authorList>
            <consortium name="The Broad Institute Genomics Platform"/>
            <consortium name="The Broad Institute Genome Sequencing Center for Infectious Disease"/>
            <person name="Wu L."/>
            <person name="Ma J."/>
        </authorList>
    </citation>
    <scope>NUCLEOTIDE SEQUENCE [LARGE SCALE GENOMIC DNA]</scope>
    <source>
        <strain evidence="3">JCM 13250</strain>
    </source>
</reference>
<dbReference type="PANTHER" id="PTHR37305:SF1">
    <property type="entry name" value="MEMBRANE PROTEIN"/>
    <property type="match status" value="1"/>
</dbReference>
<evidence type="ECO:0000313" key="3">
    <source>
        <dbReference type="Proteomes" id="UP001500218"/>
    </source>
</evidence>
<keyword evidence="1" id="KW-0472">Membrane</keyword>
<dbReference type="PANTHER" id="PTHR37305">
    <property type="entry name" value="INTEGRAL MEMBRANE PROTEIN-RELATED"/>
    <property type="match status" value="1"/>
</dbReference>
<accession>A0ABN2M092</accession>
<gene>
    <name evidence="2" type="ORF">GCM10009682_28640</name>
</gene>
<dbReference type="RefSeq" id="WP_344130886.1">
    <property type="nucleotide sequence ID" value="NZ_BAAALT010000076.1"/>
</dbReference>
<keyword evidence="1" id="KW-1133">Transmembrane helix</keyword>
<evidence type="ECO:0000313" key="2">
    <source>
        <dbReference type="EMBL" id="GAA1805097.1"/>
    </source>
</evidence>
<organism evidence="2 3">
    <name type="scientific">Luedemannella flava</name>
    <dbReference type="NCBI Taxonomy" id="349316"/>
    <lineage>
        <taxon>Bacteria</taxon>
        <taxon>Bacillati</taxon>
        <taxon>Actinomycetota</taxon>
        <taxon>Actinomycetes</taxon>
        <taxon>Micromonosporales</taxon>
        <taxon>Micromonosporaceae</taxon>
        <taxon>Luedemannella</taxon>
    </lineage>
</organism>
<dbReference type="Proteomes" id="UP001500218">
    <property type="component" value="Unassembled WGS sequence"/>
</dbReference>
<feature type="transmembrane region" description="Helical" evidence="1">
    <location>
        <begin position="17"/>
        <end position="40"/>
    </location>
</feature>
<comment type="caution">
    <text evidence="2">The sequence shown here is derived from an EMBL/GenBank/DDBJ whole genome shotgun (WGS) entry which is preliminary data.</text>
</comment>
<feature type="transmembrane region" description="Helical" evidence="1">
    <location>
        <begin position="184"/>
        <end position="210"/>
    </location>
</feature>
<sequence length="258" mass="27137">MSAALHIEWIKLVRSRLWWITVLAITVGAAAGGLFMFISLHPLKARDLGLLGAKAQLATLEPTWPSYYGLLAQTVAIGGFLIFGMVVLWMFGREFADHTAKDLLALPTSRTTIVIAKFAIAAAWCLVLTIFLFTLGTALGTVLGIPGFGLRVCASGAGRVVATAALTMALVTVLGLAASIGRGYLAAVGVLFAVLFTAQIVAALGYGPWFAFSVPAMHAGITGDQDRPTAFGYATVALVAGICVSATARWWQRADHAN</sequence>
<dbReference type="Pfam" id="PF12730">
    <property type="entry name" value="ABC2_membrane_4"/>
    <property type="match status" value="1"/>
</dbReference>
<protein>
    <submittedName>
        <fullName evidence="2">ABC transporter permease</fullName>
    </submittedName>
</protein>
<dbReference type="EMBL" id="BAAALT010000076">
    <property type="protein sequence ID" value="GAA1805097.1"/>
    <property type="molecule type" value="Genomic_DNA"/>
</dbReference>
<feature type="transmembrane region" description="Helical" evidence="1">
    <location>
        <begin position="67"/>
        <end position="91"/>
    </location>
</feature>
<name>A0ABN2M092_9ACTN</name>